<dbReference type="Gene3D" id="2.20.25.240">
    <property type="match status" value="1"/>
</dbReference>
<proteinExistence type="predicted"/>
<protein>
    <submittedName>
        <fullName evidence="7">FLYWCH-type domain-containing protein</fullName>
    </submittedName>
</protein>
<dbReference type="GO" id="GO:0005634">
    <property type="term" value="C:nucleus"/>
    <property type="evidence" value="ECO:0007669"/>
    <property type="project" value="TreeGrafter"/>
</dbReference>
<organism evidence="6 7">
    <name type="scientific">Trichuris muris</name>
    <name type="common">Mouse whipworm</name>
    <dbReference type="NCBI Taxonomy" id="70415"/>
    <lineage>
        <taxon>Eukaryota</taxon>
        <taxon>Metazoa</taxon>
        <taxon>Ecdysozoa</taxon>
        <taxon>Nematoda</taxon>
        <taxon>Enoplea</taxon>
        <taxon>Dorylaimia</taxon>
        <taxon>Trichinellida</taxon>
        <taxon>Trichuridae</taxon>
        <taxon>Trichuris</taxon>
    </lineage>
</organism>
<keyword evidence="3" id="KW-0862">Zinc</keyword>
<evidence type="ECO:0000259" key="5">
    <source>
        <dbReference type="Pfam" id="PF04500"/>
    </source>
</evidence>
<feature type="region of interest" description="Disordered" evidence="4">
    <location>
        <begin position="1"/>
        <end position="28"/>
    </location>
</feature>
<dbReference type="WBParaSite" id="TMUE_2000006150.1">
    <property type="protein sequence ID" value="TMUE_2000006150.1"/>
    <property type="gene ID" value="WBGene00292667"/>
</dbReference>
<dbReference type="Proteomes" id="UP000046395">
    <property type="component" value="Unassembled WGS sequence"/>
</dbReference>
<evidence type="ECO:0000256" key="2">
    <source>
        <dbReference type="ARBA" id="ARBA00022771"/>
    </source>
</evidence>
<dbReference type="STRING" id="70415.A0A5S6QG96"/>
<keyword evidence="6" id="KW-1185">Reference proteome</keyword>
<dbReference type="GO" id="GO:0043565">
    <property type="term" value="F:sequence-specific DNA binding"/>
    <property type="evidence" value="ECO:0007669"/>
    <property type="project" value="TreeGrafter"/>
</dbReference>
<feature type="domain" description="FLYWCH-type" evidence="5">
    <location>
        <begin position="21"/>
        <end position="81"/>
    </location>
</feature>
<keyword evidence="2" id="KW-0863">Zinc-finger</keyword>
<name>A0A5S6QG96_TRIMR</name>
<evidence type="ECO:0000256" key="3">
    <source>
        <dbReference type="ARBA" id="ARBA00022833"/>
    </source>
</evidence>
<dbReference type="GO" id="GO:0045892">
    <property type="term" value="P:negative regulation of DNA-templated transcription"/>
    <property type="evidence" value="ECO:0007669"/>
    <property type="project" value="TreeGrafter"/>
</dbReference>
<dbReference type="InterPro" id="IPR007588">
    <property type="entry name" value="Znf_FLYWCH"/>
</dbReference>
<accession>A0A5S6QG96</accession>
<evidence type="ECO:0000313" key="7">
    <source>
        <dbReference type="WBParaSite" id="TMUE_2000006150.1"/>
    </source>
</evidence>
<keyword evidence="1" id="KW-0479">Metal-binding</keyword>
<evidence type="ECO:0000256" key="4">
    <source>
        <dbReference type="SAM" id="MobiDB-lite"/>
    </source>
</evidence>
<dbReference type="AlphaFoldDB" id="A0A5S6QG96"/>
<dbReference type="PANTHER" id="PTHR37975:SF3">
    <property type="entry name" value="FLYWCH TRANSCRIPTION FACTOR 3"/>
    <property type="match status" value="1"/>
</dbReference>
<dbReference type="Pfam" id="PF04500">
    <property type="entry name" value="FLYWCH"/>
    <property type="match status" value="1"/>
</dbReference>
<feature type="compositionally biased region" description="Polar residues" evidence="4">
    <location>
        <begin position="7"/>
        <end position="19"/>
    </location>
</feature>
<reference evidence="7" key="1">
    <citation type="submission" date="2019-12" db="UniProtKB">
        <authorList>
            <consortium name="WormBaseParasite"/>
        </authorList>
    </citation>
    <scope>IDENTIFICATION</scope>
</reference>
<evidence type="ECO:0000256" key="1">
    <source>
        <dbReference type="ARBA" id="ARBA00022723"/>
    </source>
</evidence>
<dbReference type="InterPro" id="IPR052887">
    <property type="entry name" value="FLYWCH-type_ZF"/>
</dbReference>
<dbReference type="GO" id="GO:0008270">
    <property type="term" value="F:zinc ion binding"/>
    <property type="evidence" value="ECO:0007669"/>
    <property type="project" value="UniProtKB-KW"/>
</dbReference>
<sequence>MEATEAAQGTVQPAQTSRTLSKRNREKLSDEGHLYSFDRMDWTSTKKFWRCDKRDSDGCKARVHTDAATGEVVKRVNVHCHGSDPGEVDASAVMTAIKKRAEETTETPAAIIKEALKGVSAAVLGQLPPTRHIRRTIQRRRAAIEAPPALPVSRPSSVDCSNVSLTMSKF</sequence>
<dbReference type="PANTHER" id="PTHR37975">
    <property type="entry name" value="FLYWCH ZINC FINGER TRANSCRIPTION FACTOR HOMOLOG"/>
    <property type="match status" value="1"/>
</dbReference>
<dbReference type="GO" id="GO:0003700">
    <property type="term" value="F:DNA-binding transcription factor activity"/>
    <property type="evidence" value="ECO:0007669"/>
    <property type="project" value="TreeGrafter"/>
</dbReference>
<evidence type="ECO:0000313" key="6">
    <source>
        <dbReference type="Proteomes" id="UP000046395"/>
    </source>
</evidence>